<keyword evidence="1" id="KW-0175">Coiled coil</keyword>
<feature type="domain" description="Protein kinase" evidence="2">
    <location>
        <begin position="175"/>
        <end position="509"/>
    </location>
</feature>
<dbReference type="InterPro" id="IPR001245">
    <property type="entry name" value="Ser-Thr/Tyr_kinase_cat_dom"/>
</dbReference>
<dbReference type="EMBL" id="CAJVPV010003760">
    <property type="protein sequence ID" value="CAG8559075.1"/>
    <property type="molecule type" value="Genomic_DNA"/>
</dbReference>
<dbReference type="InterPro" id="IPR059179">
    <property type="entry name" value="MLKL-like_MCAfunc"/>
</dbReference>
<evidence type="ECO:0000313" key="4">
    <source>
        <dbReference type="Proteomes" id="UP000789342"/>
    </source>
</evidence>
<proteinExistence type="predicted"/>
<dbReference type="GO" id="GO:0004674">
    <property type="term" value="F:protein serine/threonine kinase activity"/>
    <property type="evidence" value="ECO:0007669"/>
    <property type="project" value="TreeGrafter"/>
</dbReference>
<dbReference type="InterPro" id="IPR006597">
    <property type="entry name" value="Sel1-like"/>
</dbReference>
<dbReference type="Gene3D" id="1.25.40.10">
    <property type="entry name" value="Tetratricopeptide repeat domain"/>
    <property type="match status" value="1"/>
</dbReference>
<dbReference type="Proteomes" id="UP000789342">
    <property type="component" value="Unassembled WGS sequence"/>
</dbReference>
<dbReference type="GO" id="GO:0005524">
    <property type="term" value="F:ATP binding"/>
    <property type="evidence" value="ECO:0007669"/>
    <property type="project" value="InterPro"/>
</dbReference>
<dbReference type="PANTHER" id="PTHR44329">
    <property type="entry name" value="SERINE/THREONINE-PROTEIN KINASE TNNI3K-RELATED"/>
    <property type="match status" value="1"/>
</dbReference>
<dbReference type="PROSITE" id="PS50011">
    <property type="entry name" value="PROTEIN_KINASE_DOM"/>
    <property type="match status" value="1"/>
</dbReference>
<name>A0A9N9FVF9_9GLOM</name>
<accession>A0A9N9FVF9</accession>
<reference evidence="3" key="1">
    <citation type="submission" date="2021-06" db="EMBL/GenBank/DDBJ databases">
        <authorList>
            <person name="Kallberg Y."/>
            <person name="Tangrot J."/>
            <person name="Rosling A."/>
        </authorList>
    </citation>
    <scope>NUCLEOTIDE SEQUENCE</scope>
    <source>
        <strain evidence="3">CL551</strain>
    </source>
</reference>
<dbReference type="GO" id="GO:0007166">
    <property type="term" value="P:cell surface receptor signaling pathway"/>
    <property type="evidence" value="ECO:0007669"/>
    <property type="project" value="InterPro"/>
</dbReference>
<dbReference type="InterPro" id="IPR011009">
    <property type="entry name" value="Kinase-like_dom_sf"/>
</dbReference>
<evidence type="ECO:0000259" key="2">
    <source>
        <dbReference type="PROSITE" id="PS50011"/>
    </source>
</evidence>
<dbReference type="SMART" id="SM00671">
    <property type="entry name" value="SEL1"/>
    <property type="match status" value="3"/>
</dbReference>
<dbReference type="OrthoDB" id="2314769at2759"/>
<dbReference type="SUPFAM" id="SSF56112">
    <property type="entry name" value="Protein kinase-like (PK-like)"/>
    <property type="match status" value="1"/>
</dbReference>
<dbReference type="Pfam" id="PF08238">
    <property type="entry name" value="Sel1"/>
    <property type="match status" value="3"/>
</dbReference>
<dbReference type="CDD" id="cd21037">
    <property type="entry name" value="MLKL_NTD"/>
    <property type="match status" value="1"/>
</dbReference>
<feature type="coiled-coil region" evidence="1">
    <location>
        <begin position="192"/>
        <end position="219"/>
    </location>
</feature>
<sequence>MTQKTHKVGSLGADILDATKGTLGVVGNVVQPFLPLITALTIIITETIEIYENAKYNKNICSSLMDRVIAAEAAIKTLERRKEYNEENFRSEEYYKTFIRFVDVMTKIKSYINDVSTLTGFKKFATANSARKKFNLLIAEFETTMSDLHFATTIVNQEQSRIDAERLDCDLKNMSKFMETIGNGVIDANNNINVILEEVLSIKQQITNLEANKKETNKKEKQNFVAKNLKVNHIDPTKLKEPLVRKETDRRGQTVKKMYEVMDVACKHVEIIEDNTPDSQVIQRELAILGKLKDSPNIIKFFGLSRISDYQVMVLEWAELGTLKELYEKYDIEWRQKVPIALDICRGLVFLHTCEILHHDIRCANILMTSRLEAKIANFKYSRHDKSKTTEVKGLTEVVRWMSPEKLAETQQKPVRYTFQCEIYSFGMLLWELAFEKPPYKNIDVHKIKEHVLNGGRERISWGKGSPDVQKIQKKFEKIIISAWQQDVCLRASLQEIFLKLSKLSSEYMEPGSAFQLLPDGTIDLDGSKFKNPSKNENVEEVMELPEIGDFSLPTIMPLEEGIKAHKKGERNVAWKCFDDHSNLGNTAAKYWLGYYLHEGYPSGFRDLTRAHQLFKEAADDGIPDAQLRYALSLLSTPGVKFDRTMFTEYLTKAADAGNASAQYNLGDMYLNGKLLCPIDKATGMKYIRLAAIKNHPEAIKLLAKEGNNL</sequence>
<dbReference type="AlphaFoldDB" id="A0A9N9FVF9"/>
<dbReference type="InterPro" id="IPR008266">
    <property type="entry name" value="Tyr_kinase_AS"/>
</dbReference>
<dbReference type="Gene3D" id="1.20.930.20">
    <property type="entry name" value="Adaptor protein Cbl, N-terminal domain"/>
    <property type="match status" value="1"/>
</dbReference>
<protein>
    <submittedName>
        <fullName evidence="3">18771_t:CDS:1</fullName>
    </submittedName>
</protein>
<comment type="caution">
    <text evidence="3">The sequence shown here is derived from an EMBL/GenBank/DDBJ whole genome shotgun (WGS) entry which is preliminary data.</text>
</comment>
<dbReference type="InterPro" id="IPR051681">
    <property type="entry name" value="Ser/Thr_Kinases-Pseudokinases"/>
</dbReference>
<organism evidence="3 4">
    <name type="scientific">Acaulospora morrowiae</name>
    <dbReference type="NCBI Taxonomy" id="94023"/>
    <lineage>
        <taxon>Eukaryota</taxon>
        <taxon>Fungi</taxon>
        <taxon>Fungi incertae sedis</taxon>
        <taxon>Mucoromycota</taxon>
        <taxon>Glomeromycotina</taxon>
        <taxon>Glomeromycetes</taxon>
        <taxon>Diversisporales</taxon>
        <taxon>Acaulosporaceae</taxon>
        <taxon>Acaulospora</taxon>
    </lineage>
</organism>
<dbReference type="PROSITE" id="PS00109">
    <property type="entry name" value="PROTEIN_KINASE_TYR"/>
    <property type="match status" value="1"/>
</dbReference>
<evidence type="ECO:0000313" key="3">
    <source>
        <dbReference type="EMBL" id="CAG8559075.1"/>
    </source>
</evidence>
<keyword evidence="4" id="KW-1185">Reference proteome</keyword>
<evidence type="ECO:0000256" key="1">
    <source>
        <dbReference type="SAM" id="Coils"/>
    </source>
</evidence>
<dbReference type="InterPro" id="IPR036537">
    <property type="entry name" value="Adaptor_Cbl_N_dom_sf"/>
</dbReference>
<dbReference type="InterPro" id="IPR011990">
    <property type="entry name" value="TPR-like_helical_dom_sf"/>
</dbReference>
<dbReference type="SUPFAM" id="SSF81901">
    <property type="entry name" value="HCP-like"/>
    <property type="match status" value="1"/>
</dbReference>
<gene>
    <name evidence="3" type="ORF">AMORRO_LOCUS5931</name>
</gene>
<dbReference type="Pfam" id="PF07714">
    <property type="entry name" value="PK_Tyr_Ser-Thr"/>
    <property type="match status" value="1"/>
</dbReference>
<dbReference type="InterPro" id="IPR000719">
    <property type="entry name" value="Prot_kinase_dom"/>
</dbReference>
<dbReference type="Gene3D" id="1.10.510.10">
    <property type="entry name" value="Transferase(Phosphotransferase) domain 1"/>
    <property type="match status" value="1"/>
</dbReference>